<proteinExistence type="predicted"/>
<dbReference type="AlphaFoldDB" id="A0A6A6QFZ0"/>
<evidence type="ECO:0000313" key="1">
    <source>
        <dbReference type="EMBL" id="KAF2490944.1"/>
    </source>
</evidence>
<gene>
    <name evidence="1" type="ORF">BU16DRAFT_139191</name>
</gene>
<evidence type="ECO:0000313" key="2">
    <source>
        <dbReference type="Proteomes" id="UP000799750"/>
    </source>
</evidence>
<keyword evidence="2" id="KW-1185">Reference proteome</keyword>
<organism evidence="1 2">
    <name type="scientific">Lophium mytilinum</name>
    <dbReference type="NCBI Taxonomy" id="390894"/>
    <lineage>
        <taxon>Eukaryota</taxon>
        <taxon>Fungi</taxon>
        <taxon>Dikarya</taxon>
        <taxon>Ascomycota</taxon>
        <taxon>Pezizomycotina</taxon>
        <taxon>Dothideomycetes</taxon>
        <taxon>Pleosporomycetidae</taxon>
        <taxon>Mytilinidiales</taxon>
        <taxon>Mytilinidiaceae</taxon>
        <taxon>Lophium</taxon>
    </lineage>
</organism>
<name>A0A6A6QFZ0_9PEZI</name>
<protein>
    <submittedName>
        <fullName evidence="1">Uncharacterized protein</fullName>
    </submittedName>
</protein>
<accession>A0A6A6QFZ0</accession>
<dbReference type="OrthoDB" id="5401170at2759"/>
<reference evidence="1" key="1">
    <citation type="journal article" date="2020" name="Stud. Mycol.">
        <title>101 Dothideomycetes genomes: a test case for predicting lifestyles and emergence of pathogens.</title>
        <authorList>
            <person name="Haridas S."/>
            <person name="Albert R."/>
            <person name="Binder M."/>
            <person name="Bloem J."/>
            <person name="Labutti K."/>
            <person name="Salamov A."/>
            <person name="Andreopoulos B."/>
            <person name="Baker S."/>
            <person name="Barry K."/>
            <person name="Bills G."/>
            <person name="Bluhm B."/>
            <person name="Cannon C."/>
            <person name="Castanera R."/>
            <person name="Culley D."/>
            <person name="Daum C."/>
            <person name="Ezra D."/>
            <person name="Gonzalez J."/>
            <person name="Henrissat B."/>
            <person name="Kuo A."/>
            <person name="Liang C."/>
            <person name="Lipzen A."/>
            <person name="Lutzoni F."/>
            <person name="Magnuson J."/>
            <person name="Mondo S."/>
            <person name="Nolan M."/>
            <person name="Ohm R."/>
            <person name="Pangilinan J."/>
            <person name="Park H.-J."/>
            <person name="Ramirez L."/>
            <person name="Alfaro M."/>
            <person name="Sun H."/>
            <person name="Tritt A."/>
            <person name="Yoshinaga Y."/>
            <person name="Zwiers L.-H."/>
            <person name="Turgeon B."/>
            <person name="Goodwin S."/>
            <person name="Spatafora J."/>
            <person name="Crous P."/>
            <person name="Grigoriev I."/>
        </authorList>
    </citation>
    <scope>NUCLEOTIDE SEQUENCE</scope>
    <source>
        <strain evidence="1">CBS 269.34</strain>
    </source>
</reference>
<dbReference type="EMBL" id="MU004196">
    <property type="protein sequence ID" value="KAF2490944.1"/>
    <property type="molecule type" value="Genomic_DNA"/>
</dbReference>
<dbReference type="Proteomes" id="UP000799750">
    <property type="component" value="Unassembled WGS sequence"/>
</dbReference>
<sequence length="153" mass="17522">MPALMEGSKYISFEGDKIDFHDGSKWEIQTPLSDTRLQETNPPFEAAVVYNCKRLSDPWSAHGDTEEAVIKIKYQIKGESRAIEYYRKNLARWQEDCGDCKDAFGIGQVNTAIEAYETARNPTKKPNRYTAQEIKALQLFRTCKSKSAPWFMA</sequence>